<keyword evidence="2 8" id="KW-0808">Transferase</keyword>
<dbReference type="RefSeq" id="WP_053083977.1">
    <property type="nucleotide sequence ID" value="NZ_HG764815.1"/>
</dbReference>
<comment type="catalytic activity">
    <reaction evidence="8">
        <text>L-seryl-[protein] + ATP = 3-O-(5'-adenylyl)-L-seryl-[protein] + diphosphate</text>
        <dbReference type="Rhea" id="RHEA:58120"/>
        <dbReference type="Rhea" id="RHEA-COMP:9863"/>
        <dbReference type="Rhea" id="RHEA-COMP:15073"/>
        <dbReference type="ChEBI" id="CHEBI:29999"/>
        <dbReference type="ChEBI" id="CHEBI:30616"/>
        <dbReference type="ChEBI" id="CHEBI:33019"/>
        <dbReference type="ChEBI" id="CHEBI:142516"/>
        <dbReference type="EC" id="2.7.7.108"/>
    </reaction>
</comment>
<comment type="catalytic activity">
    <reaction evidence="8">
        <text>L-tyrosyl-[protein] + UTP = O-(5'-uridylyl)-L-tyrosyl-[protein] + diphosphate</text>
        <dbReference type="Rhea" id="RHEA:83887"/>
        <dbReference type="Rhea" id="RHEA-COMP:10136"/>
        <dbReference type="Rhea" id="RHEA-COMP:20238"/>
        <dbReference type="ChEBI" id="CHEBI:33019"/>
        <dbReference type="ChEBI" id="CHEBI:46398"/>
        <dbReference type="ChEBI" id="CHEBI:46858"/>
        <dbReference type="ChEBI" id="CHEBI:90602"/>
    </reaction>
</comment>
<dbReference type="NCBIfam" id="NF000658">
    <property type="entry name" value="PRK00029.1"/>
    <property type="match status" value="1"/>
</dbReference>
<dbReference type="EMBL" id="CAJA01000135">
    <property type="protein sequence ID" value="CCH72971.1"/>
    <property type="molecule type" value="Genomic_DNA"/>
</dbReference>
<name>W6JW88_9MICO</name>
<dbReference type="OrthoDB" id="9776281at2"/>
<dbReference type="GO" id="GO:0070733">
    <property type="term" value="F:AMPylase activity"/>
    <property type="evidence" value="ECO:0007669"/>
    <property type="project" value="UniProtKB-EC"/>
</dbReference>
<protein>
    <recommendedName>
        <fullName evidence="8">Protein nucleotidyltransferase YdiU</fullName>
        <ecNumber evidence="8">2.7.7.-</ecNumber>
    </recommendedName>
    <alternativeName>
        <fullName evidence="8">Protein adenylyltransferase YdiU</fullName>
        <ecNumber evidence="8">2.7.7.108</ecNumber>
    </alternativeName>
    <alternativeName>
        <fullName evidence="8">Protein uridylyltransferase YdiU</fullName>
        <ecNumber evidence="8">2.7.7.-</ecNumber>
    </alternativeName>
</protein>
<evidence type="ECO:0000256" key="7">
    <source>
        <dbReference type="ARBA" id="ARBA00022842"/>
    </source>
</evidence>
<keyword evidence="8" id="KW-0464">Manganese</keyword>
<feature type="binding site" evidence="8">
    <location>
        <position position="128"/>
    </location>
    <ligand>
        <name>ATP</name>
        <dbReference type="ChEBI" id="CHEBI:30616"/>
    </ligand>
</feature>
<dbReference type="InterPro" id="IPR003846">
    <property type="entry name" value="SelO"/>
</dbReference>
<keyword evidence="3 8" id="KW-0548">Nucleotidyltransferase</keyword>
<gene>
    <name evidence="8" type="primary">ydiU</name>
    <name evidence="8" type="synonym">selO</name>
    <name evidence="9" type="ORF">BN11_220008</name>
</gene>
<keyword evidence="5 8" id="KW-0547">Nucleotide-binding</keyword>
<accession>W6JW88</accession>
<feature type="binding site" evidence="8">
    <location>
        <position position="129"/>
    </location>
    <ligand>
        <name>ATP</name>
        <dbReference type="ChEBI" id="CHEBI:30616"/>
    </ligand>
</feature>
<feature type="binding site" evidence="8">
    <location>
        <position position="180"/>
    </location>
    <ligand>
        <name>ATP</name>
        <dbReference type="ChEBI" id="CHEBI:30616"/>
    </ligand>
</feature>
<comment type="similarity">
    <text evidence="1 8">Belongs to the SELO family.</text>
</comment>
<reference evidence="9 10" key="1">
    <citation type="journal article" date="2013" name="ISME J.">
        <title>A metabolic model for members of the genus Tetrasphaera involved in enhanced biological phosphorus removal.</title>
        <authorList>
            <person name="Kristiansen R."/>
            <person name="Nguyen H.T.T."/>
            <person name="Saunders A.M."/>
            <person name="Nielsen J.L."/>
            <person name="Wimmer R."/>
            <person name="Le V.Q."/>
            <person name="McIlroy S.J."/>
            <person name="Petrovski S."/>
            <person name="Seviour R.J."/>
            <person name="Calteau A."/>
            <person name="Nielsen K.L."/>
            <person name="Nielsen P.H."/>
        </authorList>
    </citation>
    <scope>NUCLEOTIDE SEQUENCE [LARGE SCALE GENOMIC DNA]</scope>
    <source>
        <strain evidence="9 10">Ben110</strain>
    </source>
</reference>
<dbReference type="EC" id="2.7.7.-" evidence="8"/>
<feature type="binding site" evidence="8">
    <location>
        <position position="95"/>
    </location>
    <ligand>
        <name>ATP</name>
        <dbReference type="ChEBI" id="CHEBI:30616"/>
    </ligand>
</feature>
<dbReference type="STRING" id="1193182.BN11_220008"/>
<comment type="catalytic activity">
    <reaction evidence="8">
        <text>L-tyrosyl-[protein] + ATP = O-(5'-adenylyl)-L-tyrosyl-[protein] + diphosphate</text>
        <dbReference type="Rhea" id="RHEA:54288"/>
        <dbReference type="Rhea" id="RHEA-COMP:10136"/>
        <dbReference type="Rhea" id="RHEA-COMP:13846"/>
        <dbReference type="ChEBI" id="CHEBI:30616"/>
        <dbReference type="ChEBI" id="CHEBI:33019"/>
        <dbReference type="ChEBI" id="CHEBI:46858"/>
        <dbReference type="ChEBI" id="CHEBI:83624"/>
        <dbReference type="EC" id="2.7.7.108"/>
    </reaction>
</comment>
<evidence type="ECO:0000256" key="5">
    <source>
        <dbReference type="ARBA" id="ARBA00022741"/>
    </source>
</evidence>
<dbReference type="Proteomes" id="UP000035763">
    <property type="component" value="Unassembled WGS sequence"/>
</dbReference>
<comment type="catalytic activity">
    <reaction evidence="8">
        <text>L-histidyl-[protein] + UTP = N(tele)-(5'-uridylyl)-L-histidyl-[protein] + diphosphate</text>
        <dbReference type="Rhea" id="RHEA:83891"/>
        <dbReference type="Rhea" id="RHEA-COMP:9745"/>
        <dbReference type="Rhea" id="RHEA-COMP:20239"/>
        <dbReference type="ChEBI" id="CHEBI:29979"/>
        <dbReference type="ChEBI" id="CHEBI:33019"/>
        <dbReference type="ChEBI" id="CHEBI:46398"/>
        <dbReference type="ChEBI" id="CHEBI:233474"/>
    </reaction>
</comment>
<feature type="binding site" evidence="8">
    <location>
        <position position="261"/>
    </location>
    <ligand>
        <name>Mg(2+)</name>
        <dbReference type="ChEBI" id="CHEBI:18420"/>
    </ligand>
</feature>
<comment type="cofactor">
    <cofactor evidence="8">
        <name>Mg(2+)</name>
        <dbReference type="ChEBI" id="CHEBI:18420"/>
    </cofactor>
    <cofactor evidence="8">
        <name>Mn(2+)</name>
        <dbReference type="ChEBI" id="CHEBI:29035"/>
    </cofactor>
</comment>
<feature type="active site" description="Proton acceptor" evidence="8">
    <location>
        <position position="260"/>
    </location>
</feature>
<dbReference type="EC" id="2.7.7.108" evidence="8"/>
<keyword evidence="10" id="KW-1185">Reference proteome</keyword>
<dbReference type="PANTHER" id="PTHR32057">
    <property type="entry name" value="PROTEIN ADENYLYLTRANSFERASE SELO, MITOCHONDRIAL"/>
    <property type="match status" value="1"/>
</dbReference>
<keyword evidence="6 8" id="KW-0067">ATP-binding</keyword>
<sequence>MTAPLLLADYATALPELVRPWQPLPEPTQPGAQPPEHVAVNEALASKLGVDLGWVRSRAGLNVLGARAILPGSTPVAQAYAGHQFGGFSPLLGDGRAVLLGELRDGAGRLRDLALKGSGRTTFARGGDGRAVLGPVLREYLMGEAMHALGIPTTRALTAITTGDRVFRDGIMQPGAVLARVAASHLRVGTFEVVARSMEPEASAALLPRLVTYAVRRHYPDLAGSDAEALGLLDAVVAAQAELIARWSSVGFVHGVMNTDNTTISGETIDYGPCAWLETYDEDAVFSSIDTGGRYRFGYQASIGLWNLSRLGECLLPLIDDDPERAVAGATGVLETFAGRYRDHYLALMADKLGLARDSAQAGPVVMTLLESMAAARADYTLTLRRLADYLRGDEAPDIPGVEHDWLGRWTAILPAGRAETAAAMDAVNPLYVPRNHLVDAALTAAGDGDLAPFERLLAGVSEPYAVRPGLDDLAAPAPPGFTERHVTYCGT</sequence>
<dbReference type="AlphaFoldDB" id="W6JW88"/>
<feature type="binding site" evidence="8">
    <location>
        <position position="270"/>
    </location>
    <ligand>
        <name>ATP</name>
        <dbReference type="ChEBI" id="CHEBI:30616"/>
    </ligand>
</feature>
<dbReference type="GO" id="GO:0005524">
    <property type="term" value="F:ATP binding"/>
    <property type="evidence" value="ECO:0007669"/>
    <property type="project" value="UniProtKB-UniRule"/>
</dbReference>
<organism evidence="9 10">
    <name type="scientific">Nostocoides australiense Ben110</name>
    <dbReference type="NCBI Taxonomy" id="1193182"/>
    <lineage>
        <taxon>Bacteria</taxon>
        <taxon>Bacillati</taxon>
        <taxon>Actinomycetota</taxon>
        <taxon>Actinomycetes</taxon>
        <taxon>Micrococcales</taxon>
        <taxon>Intrasporangiaceae</taxon>
        <taxon>Nostocoides</taxon>
    </lineage>
</organism>
<feature type="binding site" evidence="8">
    <location>
        <position position="96"/>
    </location>
    <ligand>
        <name>ATP</name>
        <dbReference type="ChEBI" id="CHEBI:30616"/>
    </ligand>
</feature>
<keyword evidence="4 8" id="KW-0479">Metal-binding</keyword>
<dbReference type="Pfam" id="PF02696">
    <property type="entry name" value="SelO"/>
    <property type="match status" value="1"/>
</dbReference>
<dbReference type="GO" id="GO:0030145">
    <property type="term" value="F:manganese ion binding"/>
    <property type="evidence" value="ECO:0007669"/>
    <property type="project" value="UniProtKB-UniRule"/>
</dbReference>
<evidence type="ECO:0000256" key="2">
    <source>
        <dbReference type="ARBA" id="ARBA00022679"/>
    </source>
</evidence>
<comment type="caution">
    <text evidence="9">The sequence shown here is derived from an EMBL/GenBank/DDBJ whole genome shotgun (WGS) entry which is preliminary data.</text>
</comment>
<keyword evidence="7 8" id="KW-0460">Magnesium</keyword>
<comment type="function">
    <text evidence="8">Nucleotidyltransferase involved in the post-translational modification of proteins. It can catalyze the addition of adenosine monophosphate (AMP) or uridine monophosphate (UMP) to a protein, resulting in modifications known as AMPylation and UMPylation.</text>
</comment>
<evidence type="ECO:0000256" key="4">
    <source>
        <dbReference type="ARBA" id="ARBA00022723"/>
    </source>
</evidence>
<evidence type="ECO:0000256" key="8">
    <source>
        <dbReference type="HAMAP-Rule" id="MF_00692"/>
    </source>
</evidence>
<comment type="catalytic activity">
    <reaction evidence="8">
        <text>L-threonyl-[protein] + ATP = 3-O-(5'-adenylyl)-L-threonyl-[protein] + diphosphate</text>
        <dbReference type="Rhea" id="RHEA:54292"/>
        <dbReference type="Rhea" id="RHEA-COMP:11060"/>
        <dbReference type="Rhea" id="RHEA-COMP:13847"/>
        <dbReference type="ChEBI" id="CHEBI:30013"/>
        <dbReference type="ChEBI" id="CHEBI:30616"/>
        <dbReference type="ChEBI" id="CHEBI:33019"/>
        <dbReference type="ChEBI" id="CHEBI:138113"/>
        <dbReference type="EC" id="2.7.7.108"/>
    </reaction>
</comment>
<dbReference type="GO" id="GO:0000287">
    <property type="term" value="F:magnesium ion binding"/>
    <property type="evidence" value="ECO:0007669"/>
    <property type="project" value="UniProtKB-UniRule"/>
</dbReference>
<feature type="binding site" evidence="8">
    <location>
        <position position="270"/>
    </location>
    <ligand>
        <name>Mg(2+)</name>
        <dbReference type="ChEBI" id="CHEBI:18420"/>
    </ligand>
</feature>
<evidence type="ECO:0000256" key="6">
    <source>
        <dbReference type="ARBA" id="ARBA00022840"/>
    </source>
</evidence>
<dbReference type="PANTHER" id="PTHR32057:SF14">
    <property type="entry name" value="PROTEIN ADENYLYLTRANSFERASE SELO, MITOCHONDRIAL"/>
    <property type="match status" value="1"/>
</dbReference>
<comment type="catalytic activity">
    <reaction evidence="8">
        <text>L-seryl-[protein] + UTP = O-(5'-uridylyl)-L-seryl-[protein] + diphosphate</text>
        <dbReference type="Rhea" id="RHEA:64604"/>
        <dbReference type="Rhea" id="RHEA-COMP:9863"/>
        <dbReference type="Rhea" id="RHEA-COMP:16635"/>
        <dbReference type="ChEBI" id="CHEBI:29999"/>
        <dbReference type="ChEBI" id="CHEBI:33019"/>
        <dbReference type="ChEBI" id="CHEBI:46398"/>
        <dbReference type="ChEBI" id="CHEBI:156051"/>
    </reaction>
</comment>
<feature type="binding site" evidence="8">
    <location>
        <position position="93"/>
    </location>
    <ligand>
        <name>ATP</name>
        <dbReference type="ChEBI" id="CHEBI:30616"/>
    </ligand>
</feature>
<proteinExistence type="inferred from homology"/>
<evidence type="ECO:0000313" key="10">
    <source>
        <dbReference type="Proteomes" id="UP000035763"/>
    </source>
</evidence>
<dbReference type="HAMAP" id="MF_00692">
    <property type="entry name" value="SelO"/>
    <property type="match status" value="1"/>
</dbReference>
<evidence type="ECO:0000256" key="3">
    <source>
        <dbReference type="ARBA" id="ARBA00022695"/>
    </source>
</evidence>
<feature type="binding site" evidence="8">
    <location>
        <position position="116"/>
    </location>
    <ligand>
        <name>ATP</name>
        <dbReference type="ChEBI" id="CHEBI:30616"/>
    </ligand>
</feature>
<feature type="binding site" evidence="8">
    <location>
        <position position="187"/>
    </location>
    <ligand>
        <name>ATP</name>
        <dbReference type="ChEBI" id="CHEBI:30616"/>
    </ligand>
</feature>
<evidence type="ECO:0000256" key="1">
    <source>
        <dbReference type="ARBA" id="ARBA00009747"/>
    </source>
</evidence>
<evidence type="ECO:0000313" key="9">
    <source>
        <dbReference type="EMBL" id="CCH72971.1"/>
    </source>
</evidence>